<evidence type="ECO:0000313" key="3">
    <source>
        <dbReference type="EMBL" id="GIG35765.1"/>
    </source>
</evidence>
<keyword evidence="4" id="KW-1185">Reference proteome</keyword>
<proteinExistence type="predicted"/>
<keyword evidence="2" id="KW-1133">Transmembrane helix</keyword>
<organism evidence="3 4">
    <name type="scientific">Cellulomonas pakistanensis</name>
    <dbReference type="NCBI Taxonomy" id="992287"/>
    <lineage>
        <taxon>Bacteria</taxon>
        <taxon>Bacillati</taxon>
        <taxon>Actinomycetota</taxon>
        <taxon>Actinomycetes</taxon>
        <taxon>Micrococcales</taxon>
        <taxon>Cellulomonadaceae</taxon>
        <taxon>Cellulomonas</taxon>
    </lineage>
</organism>
<evidence type="ECO:0000313" key="4">
    <source>
        <dbReference type="Proteomes" id="UP000642125"/>
    </source>
</evidence>
<protein>
    <submittedName>
        <fullName evidence="3">Uncharacterized protein</fullName>
    </submittedName>
</protein>
<dbReference type="AlphaFoldDB" id="A0A919PA25"/>
<sequence length="185" mass="17785">MAALANLSRGLKIFLAVDLVLLLGLLVAVVVVLGGGSGDGGAGATPSAPASQAATGGATDDGTSGATSDTATSFASPTGNIACTMSPDGVTCTIANKQYDVPASAGCTGTTGHTIVLNEADGVTTPCVEGPAPAPASADTPVLEYGQTQTVGPYTCTSGSDGMSCVVDETGDGFRVATAALTTLP</sequence>
<dbReference type="EMBL" id="BONO01000006">
    <property type="protein sequence ID" value="GIG35765.1"/>
    <property type="molecule type" value="Genomic_DNA"/>
</dbReference>
<feature type="transmembrane region" description="Helical" evidence="2">
    <location>
        <begin position="13"/>
        <end position="33"/>
    </location>
</feature>
<dbReference type="RefSeq" id="WP_203667793.1">
    <property type="nucleotide sequence ID" value="NZ_BONO01000006.1"/>
</dbReference>
<evidence type="ECO:0000256" key="2">
    <source>
        <dbReference type="SAM" id="Phobius"/>
    </source>
</evidence>
<gene>
    <name evidence="3" type="ORF">Cpa01nite_11460</name>
</gene>
<evidence type="ECO:0000256" key="1">
    <source>
        <dbReference type="SAM" id="MobiDB-lite"/>
    </source>
</evidence>
<feature type="compositionally biased region" description="Low complexity" evidence="1">
    <location>
        <begin position="44"/>
        <end position="71"/>
    </location>
</feature>
<reference evidence="3" key="1">
    <citation type="submission" date="2021-01" db="EMBL/GenBank/DDBJ databases">
        <title>Whole genome shotgun sequence of Cellulomonas pakistanensis NBRC 110800.</title>
        <authorList>
            <person name="Komaki H."/>
            <person name="Tamura T."/>
        </authorList>
    </citation>
    <scope>NUCLEOTIDE SEQUENCE</scope>
    <source>
        <strain evidence="3">NBRC 110800</strain>
    </source>
</reference>
<keyword evidence="2" id="KW-0812">Transmembrane</keyword>
<feature type="region of interest" description="Disordered" evidence="1">
    <location>
        <begin position="40"/>
        <end position="71"/>
    </location>
</feature>
<accession>A0A919PA25</accession>
<name>A0A919PA25_9CELL</name>
<comment type="caution">
    <text evidence="3">The sequence shown here is derived from an EMBL/GenBank/DDBJ whole genome shotgun (WGS) entry which is preliminary data.</text>
</comment>
<keyword evidence="2" id="KW-0472">Membrane</keyword>
<dbReference type="Proteomes" id="UP000642125">
    <property type="component" value="Unassembled WGS sequence"/>
</dbReference>